<dbReference type="InterPro" id="IPR017441">
    <property type="entry name" value="Protein_kinase_ATP_BS"/>
</dbReference>
<dbReference type="InterPro" id="IPR036860">
    <property type="entry name" value="SH2_dom_sf"/>
</dbReference>
<comment type="catalytic activity">
    <reaction evidence="6 9">
        <text>L-tyrosyl-[protein] + ATP = O-phospho-L-tyrosyl-[protein] + ADP + H(+)</text>
        <dbReference type="Rhea" id="RHEA:10596"/>
        <dbReference type="Rhea" id="RHEA-COMP:10136"/>
        <dbReference type="Rhea" id="RHEA-COMP:20101"/>
        <dbReference type="ChEBI" id="CHEBI:15378"/>
        <dbReference type="ChEBI" id="CHEBI:30616"/>
        <dbReference type="ChEBI" id="CHEBI:46858"/>
        <dbReference type="ChEBI" id="CHEBI:61978"/>
        <dbReference type="ChEBI" id="CHEBI:456216"/>
        <dbReference type="EC" id="2.7.10.2"/>
    </reaction>
</comment>
<keyword evidence="5 9" id="KW-0829">Tyrosine-protein kinase</keyword>
<dbReference type="EC" id="2.7.10.2" evidence="9"/>
<dbReference type="Pfam" id="PF00017">
    <property type="entry name" value="SH2"/>
    <property type="match status" value="1"/>
</dbReference>
<dbReference type="PROSITE" id="PS50001">
    <property type="entry name" value="SH2"/>
    <property type="match status" value="1"/>
</dbReference>
<gene>
    <name evidence="12" type="ORF">EVEC_LOCUS10272</name>
</gene>
<dbReference type="SMART" id="SM00252">
    <property type="entry name" value="SH2"/>
    <property type="match status" value="1"/>
</dbReference>
<dbReference type="STRING" id="51028.A0A0N4VJC6"/>
<dbReference type="Pfam" id="PF07714">
    <property type="entry name" value="PK_Tyr_Ser-Thr"/>
    <property type="match status" value="1"/>
</dbReference>
<dbReference type="GO" id="GO:0004715">
    <property type="term" value="F:non-membrane spanning protein tyrosine kinase activity"/>
    <property type="evidence" value="ECO:0007669"/>
    <property type="project" value="UniProtKB-EC"/>
</dbReference>
<dbReference type="Proteomes" id="UP000274131">
    <property type="component" value="Unassembled WGS sequence"/>
</dbReference>
<reference evidence="12 13" key="2">
    <citation type="submission" date="2018-10" db="EMBL/GenBank/DDBJ databases">
        <authorList>
            <consortium name="Pathogen Informatics"/>
        </authorList>
    </citation>
    <scope>NUCLEOTIDE SEQUENCE [LARGE SCALE GENOMIC DNA]</scope>
</reference>
<dbReference type="SUPFAM" id="SSF56112">
    <property type="entry name" value="Protein kinase-like (PK-like)"/>
    <property type="match status" value="1"/>
</dbReference>
<keyword evidence="1 9" id="KW-0808">Transferase</keyword>
<evidence type="ECO:0000256" key="6">
    <source>
        <dbReference type="ARBA" id="ARBA00051245"/>
    </source>
</evidence>
<sequence>MGFAKAKPPKGEPYFVGWIPRSFAEKLLHSDGEFLVRQSQQESGEPEMVLSLKHKDHFHHYFIYLERGLYHLEDVFKPDISSLIEYYMTTQKKIFGGRATLKIPFLRPFNFFAEHNVEIHKVIGEGAFGKVYYGALRTHEKLCECAIKVVNSEPFETADMKEIRTKFAKEAEIMLQLQHPNILSAYGLVVDTNPNQLILEYAPGGSLRKFLMETPAKFVSVRMLSGFCNEAASGLDYLASMKVIHGDIAARNCLLGNNNQLKICDFGLSTIGQKHFNFSAVTQTPTKWLAPEAFTRRQLSTQTDVWAFGVLMWEIFSRCKTMPYPALTNQETVQWVRYILK</sequence>
<dbReference type="InterPro" id="IPR000719">
    <property type="entry name" value="Prot_kinase_dom"/>
</dbReference>
<dbReference type="InterPro" id="IPR011009">
    <property type="entry name" value="Kinase-like_dom_sf"/>
</dbReference>
<evidence type="ECO:0000256" key="4">
    <source>
        <dbReference type="ARBA" id="ARBA00022840"/>
    </source>
</evidence>
<dbReference type="PROSITE" id="PS50011">
    <property type="entry name" value="PROTEIN_KINASE_DOM"/>
    <property type="match status" value="1"/>
</dbReference>
<dbReference type="PROSITE" id="PS00109">
    <property type="entry name" value="PROTEIN_KINASE_TYR"/>
    <property type="match status" value="1"/>
</dbReference>
<evidence type="ECO:0000259" key="10">
    <source>
        <dbReference type="PROSITE" id="PS50001"/>
    </source>
</evidence>
<keyword evidence="2 8" id="KW-0547">Nucleotide-binding</keyword>
<evidence type="ECO:0000313" key="13">
    <source>
        <dbReference type="Proteomes" id="UP000274131"/>
    </source>
</evidence>
<protein>
    <recommendedName>
        <fullName evidence="9">Tyrosine-protein kinase</fullName>
        <ecNumber evidence="9">2.7.10.2</ecNumber>
    </recommendedName>
</protein>
<evidence type="ECO:0000313" key="14">
    <source>
        <dbReference type="WBParaSite" id="EVEC_0001094701-mRNA-1"/>
    </source>
</evidence>
<dbReference type="AlphaFoldDB" id="A0A0N4VJC6"/>
<proteinExistence type="inferred from homology"/>
<keyword evidence="3 9" id="KW-0418">Kinase</keyword>
<dbReference type="InterPro" id="IPR000980">
    <property type="entry name" value="SH2"/>
</dbReference>
<dbReference type="InterPro" id="IPR008266">
    <property type="entry name" value="Tyr_kinase_AS"/>
</dbReference>
<evidence type="ECO:0000256" key="7">
    <source>
        <dbReference type="PROSITE-ProRule" id="PRU00191"/>
    </source>
</evidence>
<keyword evidence="7" id="KW-0727">SH2 domain</keyword>
<organism evidence="14">
    <name type="scientific">Enterobius vermicularis</name>
    <name type="common">Human pinworm</name>
    <dbReference type="NCBI Taxonomy" id="51028"/>
    <lineage>
        <taxon>Eukaryota</taxon>
        <taxon>Metazoa</taxon>
        <taxon>Ecdysozoa</taxon>
        <taxon>Nematoda</taxon>
        <taxon>Chromadorea</taxon>
        <taxon>Rhabditida</taxon>
        <taxon>Spirurina</taxon>
        <taxon>Oxyuridomorpha</taxon>
        <taxon>Oxyuroidea</taxon>
        <taxon>Oxyuridae</taxon>
        <taxon>Enterobius</taxon>
    </lineage>
</organism>
<name>A0A0N4VJC6_ENTVE</name>
<dbReference type="PROSITE" id="PS00107">
    <property type="entry name" value="PROTEIN_KINASE_ATP"/>
    <property type="match status" value="1"/>
</dbReference>
<reference evidence="14" key="1">
    <citation type="submission" date="2017-02" db="UniProtKB">
        <authorList>
            <consortium name="WormBaseParasite"/>
        </authorList>
    </citation>
    <scope>IDENTIFICATION</scope>
</reference>
<dbReference type="SUPFAM" id="SSF55550">
    <property type="entry name" value="SH2 domain"/>
    <property type="match status" value="1"/>
</dbReference>
<comment type="similarity">
    <text evidence="9">Belongs to the protein kinase superfamily. Tyr protein kinase family.</text>
</comment>
<dbReference type="OrthoDB" id="546826at2759"/>
<evidence type="ECO:0000259" key="11">
    <source>
        <dbReference type="PROSITE" id="PS50011"/>
    </source>
</evidence>
<dbReference type="CDD" id="cd00192">
    <property type="entry name" value="PTKc"/>
    <property type="match status" value="1"/>
</dbReference>
<evidence type="ECO:0000313" key="12">
    <source>
        <dbReference type="EMBL" id="VDD95521.1"/>
    </source>
</evidence>
<dbReference type="Gene3D" id="1.10.510.10">
    <property type="entry name" value="Transferase(Phosphotransferase) domain 1"/>
    <property type="match status" value="1"/>
</dbReference>
<feature type="domain" description="Protein kinase" evidence="11">
    <location>
        <begin position="117"/>
        <end position="341"/>
    </location>
</feature>
<dbReference type="GO" id="GO:0005524">
    <property type="term" value="F:ATP binding"/>
    <property type="evidence" value="ECO:0007669"/>
    <property type="project" value="UniProtKB-UniRule"/>
</dbReference>
<dbReference type="WBParaSite" id="EVEC_0001094701-mRNA-1">
    <property type="protein sequence ID" value="EVEC_0001094701-mRNA-1"/>
    <property type="gene ID" value="EVEC_0001094701"/>
</dbReference>
<keyword evidence="4 8" id="KW-0067">ATP-binding</keyword>
<dbReference type="PANTHER" id="PTHR24418">
    <property type="entry name" value="TYROSINE-PROTEIN KINASE"/>
    <property type="match status" value="1"/>
</dbReference>
<feature type="domain" description="SH2" evidence="10">
    <location>
        <begin position="14"/>
        <end position="105"/>
    </location>
</feature>
<evidence type="ECO:0000256" key="2">
    <source>
        <dbReference type="ARBA" id="ARBA00022741"/>
    </source>
</evidence>
<dbReference type="Gene3D" id="3.30.505.10">
    <property type="entry name" value="SH2 domain"/>
    <property type="match status" value="1"/>
</dbReference>
<evidence type="ECO:0000256" key="3">
    <source>
        <dbReference type="ARBA" id="ARBA00022777"/>
    </source>
</evidence>
<dbReference type="InterPro" id="IPR001245">
    <property type="entry name" value="Ser-Thr/Tyr_kinase_cat_dom"/>
</dbReference>
<feature type="binding site" evidence="8">
    <location>
        <position position="148"/>
    </location>
    <ligand>
        <name>ATP</name>
        <dbReference type="ChEBI" id="CHEBI:30616"/>
    </ligand>
</feature>
<dbReference type="PRINTS" id="PR00109">
    <property type="entry name" value="TYRKINASE"/>
</dbReference>
<evidence type="ECO:0000256" key="5">
    <source>
        <dbReference type="ARBA" id="ARBA00023137"/>
    </source>
</evidence>
<dbReference type="EMBL" id="UXUI01010691">
    <property type="protein sequence ID" value="VDD95521.1"/>
    <property type="molecule type" value="Genomic_DNA"/>
</dbReference>
<evidence type="ECO:0000256" key="1">
    <source>
        <dbReference type="ARBA" id="ARBA00022679"/>
    </source>
</evidence>
<accession>A0A0N4VJC6</accession>
<dbReference type="InterPro" id="IPR050198">
    <property type="entry name" value="Non-receptor_tyrosine_kinases"/>
</dbReference>
<evidence type="ECO:0000256" key="8">
    <source>
        <dbReference type="PROSITE-ProRule" id="PRU10141"/>
    </source>
</evidence>
<keyword evidence="13" id="KW-1185">Reference proteome</keyword>
<evidence type="ECO:0000256" key="9">
    <source>
        <dbReference type="RuleBase" id="RU362096"/>
    </source>
</evidence>